<evidence type="ECO:0000313" key="1">
    <source>
        <dbReference type="Proteomes" id="UP000887576"/>
    </source>
</evidence>
<organism evidence="1 2">
    <name type="scientific">Panagrolaimus sp. JU765</name>
    <dbReference type="NCBI Taxonomy" id="591449"/>
    <lineage>
        <taxon>Eukaryota</taxon>
        <taxon>Metazoa</taxon>
        <taxon>Ecdysozoa</taxon>
        <taxon>Nematoda</taxon>
        <taxon>Chromadorea</taxon>
        <taxon>Rhabditida</taxon>
        <taxon>Tylenchina</taxon>
        <taxon>Panagrolaimomorpha</taxon>
        <taxon>Panagrolaimoidea</taxon>
        <taxon>Panagrolaimidae</taxon>
        <taxon>Panagrolaimus</taxon>
    </lineage>
</organism>
<evidence type="ECO:0000313" key="2">
    <source>
        <dbReference type="WBParaSite" id="JU765_v2.g6133.t1"/>
    </source>
</evidence>
<dbReference type="WBParaSite" id="JU765_v2.g6133.t1">
    <property type="protein sequence ID" value="JU765_v2.g6133.t1"/>
    <property type="gene ID" value="JU765_v2.g6133"/>
</dbReference>
<accession>A0AC34REI9</accession>
<dbReference type="Proteomes" id="UP000887576">
    <property type="component" value="Unplaced"/>
</dbReference>
<sequence>MKSNNSTVNADTPEKSLMSGKTKSPVHSHGSGSTRLIIMLTMTFLFFVVELVFGYFSHSMALIADSFHMLSDVMALGIAYGCIRIASRDTKKNTFGWVRAEVLGAMVNGVFLLALCFTIFIESITRIVEPEKIKEPKTVLIVGVIGLVINIIGMFLFHGHAHGHPHGGIDNTTSPMDGEASHLINSHNDRALALTDIGTPDEIVPTAPKKTKSGSGQLNMRGVFLHVLSDAIGSVIVIATALVSWLVPGWETVKLYMDPTLSLLMVLLMVLTTFPLVHETALILLQTTPKYVEIEEIKKELLKLDGIEAVHEFHVWRLVGERIIATVHIRFRSLRDYLDCAPLIRSLFHQNSIHSATIQPEFEEMGPGGCALTCLPENCNLSDVKCCKELTQSNQTHSDATQRSDIEEVCPQKL</sequence>
<proteinExistence type="predicted"/>
<name>A0AC34REI9_9BILA</name>
<protein>
    <submittedName>
        <fullName evidence="2">Zinc transporter 1</fullName>
    </submittedName>
</protein>
<reference evidence="2" key="1">
    <citation type="submission" date="2022-11" db="UniProtKB">
        <authorList>
            <consortium name="WormBaseParasite"/>
        </authorList>
    </citation>
    <scope>IDENTIFICATION</scope>
</reference>